<keyword evidence="3 6" id="KW-0812">Transmembrane</keyword>
<dbReference type="PANTHER" id="PTHR13353">
    <property type="entry name" value="TRANSMEMBRANE PROTEIN 19"/>
    <property type="match status" value="1"/>
</dbReference>
<name>A0ABS2QPZ8_9BACI</name>
<proteinExistence type="inferred from homology"/>
<comment type="caution">
    <text evidence="7">The sequence shown here is derived from an EMBL/GenBank/DDBJ whole genome shotgun (WGS) entry which is preliminary data.</text>
</comment>
<feature type="transmembrane region" description="Helical" evidence="6">
    <location>
        <begin position="243"/>
        <end position="264"/>
    </location>
</feature>
<comment type="similarity">
    <text evidence="2">Belongs to the TMEM19 family.</text>
</comment>
<reference evidence="7 8" key="1">
    <citation type="submission" date="2021-01" db="EMBL/GenBank/DDBJ databases">
        <title>Genomic Encyclopedia of Type Strains, Phase IV (KMG-IV): sequencing the most valuable type-strain genomes for metagenomic binning, comparative biology and taxonomic classification.</title>
        <authorList>
            <person name="Goeker M."/>
        </authorList>
    </citation>
    <scope>NUCLEOTIDE SEQUENCE [LARGE SCALE GENOMIC DNA]</scope>
    <source>
        <strain evidence="7 8">DSM 104297</strain>
    </source>
</reference>
<feature type="transmembrane region" description="Helical" evidence="6">
    <location>
        <begin position="85"/>
        <end position="105"/>
    </location>
</feature>
<evidence type="ECO:0000256" key="2">
    <source>
        <dbReference type="ARBA" id="ARBA00009012"/>
    </source>
</evidence>
<keyword evidence="5 6" id="KW-0472">Membrane</keyword>
<accession>A0ABS2QPZ8</accession>
<gene>
    <name evidence="7" type="ORF">JOC83_000357</name>
</gene>
<comment type="subcellular location">
    <subcellularLocation>
        <location evidence="1">Membrane</location>
        <topology evidence="1">Multi-pass membrane protein</topology>
    </subcellularLocation>
</comment>
<evidence type="ECO:0000256" key="5">
    <source>
        <dbReference type="ARBA" id="ARBA00023136"/>
    </source>
</evidence>
<dbReference type="InterPro" id="IPR002794">
    <property type="entry name" value="DUF92_TMEM19"/>
</dbReference>
<evidence type="ECO:0000256" key="6">
    <source>
        <dbReference type="SAM" id="Phobius"/>
    </source>
</evidence>
<evidence type="ECO:0000256" key="4">
    <source>
        <dbReference type="ARBA" id="ARBA00022989"/>
    </source>
</evidence>
<keyword evidence="8" id="KW-1185">Reference proteome</keyword>
<evidence type="ECO:0000256" key="1">
    <source>
        <dbReference type="ARBA" id="ARBA00004141"/>
    </source>
</evidence>
<dbReference type="EMBL" id="JAFBFC010000001">
    <property type="protein sequence ID" value="MBM7701531.1"/>
    <property type="molecule type" value="Genomic_DNA"/>
</dbReference>
<dbReference type="PANTHER" id="PTHR13353:SF5">
    <property type="entry name" value="TRANSMEMBRANE PROTEIN 19"/>
    <property type="match status" value="1"/>
</dbReference>
<feature type="transmembrane region" description="Helical" evidence="6">
    <location>
        <begin position="154"/>
        <end position="175"/>
    </location>
</feature>
<sequence>MMIEGLFVYVVIILVALFGYLVHSLSGSGAVAAALVGISIYIGYEIEGLIVLGVFFGTSTLWSKYKREKKRDLTEKVEKGDRRDWIQVFANGGIAALISICYAFSGWSSLVYLFLISLAAANSDTWASEIGSLSKRAPFFILSFKRVEKGTSGAVSLLGTCAALAGSFVIGYIGYLLFEPIHFYSLLFVTLFGFLGNLFDTLLGATIQVVYRCSVCSIKTERTLHCGITTVKEKGWTFFNNDVVNVTAIILSTVIGGIAVQLFLT</sequence>
<organism evidence="7 8">
    <name type="scientific">Priestia iocasae</name>
    <dbReference type="NCBI Taxonomy" id="2291674"/>
    <lineage>
        <taxon>Bacteria</taxon>
        <taxon>Bacillati</taxon>
        <taxon>Bacillota</taxon>
        <taxon>Bacilli</taxon>
        <taxon>Bacillales</taxon>
        <taxon>Bacillaceae</taxon>
        <taxon>Priestia</taxon>
    </lineage>
</organism>
<keyword evidence="4 6" id="KW-1133">Transmembrane helix</keyword>
<dbReference type="Proteomes" id="UP000809829">
    <property type="component" value="Unassembled WGS sequence"/>
</dbReference>
<feature type="transmembrane region" description="Helical" evidence="6">
    <location>
        <begin position="7"/>
        <end position="40"/>
    </location>
</feature>
<evidence type="ECO:0000313" key="8">
    <source>
        <dbReference type="Proteomes" id="UP000809829"/>
    </source>
</evidence>
<protein>
    <submittedName>
        <fullName evidence="7">Uncharacterized protein (TIGR00297 family)</fullName>
    </submittedName>
</protein>
<evidence type="ECO:0000256" key="3">
    <source>
        <dbReference type="ARBA" id="ARBA00022692"/>
    </source>
</evidence>
<feature type="transmembrane region" description="Helical" evidence="6">
    <location>
        <begin position="181"/>
        <end position="199"/>
    </location>
</feature>
<evidence type="ECO:0000313" key="7">
    <source>
        <dbReference type="EMBL" id="MBM7701531.1"/>
    </source>
</evidence>
<dbReference type="Pfam" id="PF01940">
    <property type="entry name" value="DUF92"/>
    <property type="match status" value="1"/>
</dbReference>